<comment type="caution">
    <text evidence="2">The sequence shown here is derived from an EMBL/GenBank/DDBJ whole genome shotgun (WGS) entry which is preliminary data.</text>
</comment>
<feature type="domain" description="THIF-type NAD/FAD binding fold" evidence="1">
    <location>
        <begin position="13"/>
        <end position="122"/>
    </location>
</feature>
<accession>A0A1U7NU01</accession>
<dbReference type="CDD" id="cd01483">
    <property type="entry name" value="E1_enzyme_family"/>
    <property type="match status" value="1"/>
</dbReference>
<dbReference type="Proteomes" id="UP000186607">
    <property type="component" value="Unassembled WGS sequence"/>
</dbReference>
<dbReference type="STRING" id="249408.BOO71_0012052"/>
<reference evidence="2 3" key="1">
    <citation type="submission" date="2017-01" db="EMBL/GenBank/DDBJ databases">
        <title>Genome Analysis of Deinococcus marmoris KOPRI26562.</title>
        <authorList>
            <person name="Kim J.H."/>
            <person name="Oh H.-M."/>
        </authorList>
    </citation>
    <scope>NUCLEOTIDE SEQUENCE [LARGE SCALE GENOMIC DNA]</scope>
    <source>
        <strain evidence="2 3">KOPRI26562</strain>
    </source>
</reference>
<proteinExistence type="predicted"/>
<dbReference type="InterPro" id="IPR035985">
    <property type="entry name" value="Ubiquitin-activating_enz"/>
</dbReference>
<gene>
    <name evidence="2" type="ORF">BOO71_0012052</name>
</gene>
<protein>
    <submittedName>
        <fullName evidence="2">ThiF family protein, ubiquitin-activating enzyme</fullName>
    </submittedName>
</protein>
<name>A0A1U7NU01_9DEIO</name>
<dbReference type="RefSeq" id="WP_075835571.1">
    <property type="nucleotide sequence ID" value="NZ_MSTI01000144.1"/>
</dbReference>
<dbReference type="Gene3D" id="3.40.50.720">
    <property type="entry name" value="NAD(P)-binding Rossmann-like Domain"/>
    <property type="match status" value="1"/>
</dbReference>
<evidence type="ECO:0000313" key="3">
    <source>
        <dbReference type="Proteomes" id="UP000186607"/>
    </source>
</evidence>
<dbReference type="GO" id="GO:0008641">
    <property type="term" value="F:ubiquitin-like modifier activating enzyme activity"/>
    <property type="evidence" value="ECO:0007669"/>
    <property type="project" value="InterPro"/>
</dbReference>
<evidence type="ECO:0000313" key="2">
    <source>
        <dbReference type="EMBL" id="OLV16381.1"/>
    </source>
</evidence>
<keyword evidence="3" id="KW-1185">Reference proteome</keyword>
<dbReference type="NCBIfam" id="TIGR03736">
    <property type="entry name" value="PRTRC_ThiF"/>
    <property type="match status" value="1"/>
</dbReference>
<dbReference type="Pfam" id="PF00899">
    <property type="entry name" value="ThiF"/>
    <property type="match status" value="1"/>
</dbReference>
<dbReference type="SUPFAM" id="SSF69572">
    <property type="entry name" value="Activating enzymes of the ubiquitin-like proteins"/>
    <property type="match status" value="1"/>
</dbReference>
<organism evidence="2 3">
    <name type="scientific">Deinococcus marmoris</name>
    <dbReference type="NCBI Taxonomy" id="249408"/>
    <lineage>
        <taxon>Bacteria</taxon>
        <taxon>Thermotogati</taxon>
        <taxon>Deinococcota</taxon>
        <taxon>Deinococci</taxon>
        <taxon>Deinococcales</taxon>
        <taxon>Deinococcaceae</taxon>
        <taxon>Deinococcus</taxon>
    </lineage>
</organism>
<dbReference type="InterPro" id="IPR022500">
    <property type="entry name" value="PRTRC_ThiF"/>
</dbReference>
<dbReference type="InterPro" id="IPR000594">
    <property type="entry name" value="ThiF_NAD_FAD-bd"/>
</dbReference>
<sequence>MHTITFDPRVPCQIILVGVGGTGSLILTHLVRLDQAVRALGGAGLWVRAFDPDRVSVSNLSRQNFAPGDVGRFKAVALTERCNLYAGLNWEGHGRVLEAGDLKLASHLVISAVDSGQARRELLELLEGAGRLTYWLDCGNDAACGQVVLGQVGGGAALPHVVTLDPSGMAGGEDDVPSCSAAEALLRQHLFINPAVALQAAQMIGDLLLSGQTESAAVFVNLSGTARVLAAPVPKKRKKRGEVRMAGLLPTQITTPQETL</sequence>
<dbReference type="AlphaFoldDB" id="A0A1U7NU01"/>
<dbReference type="OrthoDB" id="5298642at2"/>
<dbReference type="EMBL" id="MSTI01000144">
    <property type="protein sequence ID" value="OLV16381.1"/>
    <property type="molecule type" value="Genomic_DNA"/>
</dbReference>
<evidence type="ECO:0000259" key="1">
    <source>
        <dbReference type="Pfam" id="PF00899"/>
    </source>
</evidence>